<name>A0ABN7AST0_9HEMI</name>
<accession>A0ABN7AST0</accession>
<gene>
    <name evidence="2" type="ORF">NTJ_08072</name>
</gene>
<dbReference type="Proteomes" id="UP001307889">
    <property type="component" value="Chromosome 6"/>
</dbReference>
<keyword evidence="3" id="KW-1185">Reference proteome</keyword>
<feature type="region of interest" description="Disordered" evidence="1">
    <location>
        <begin position="36"/>
        <end position="59"/>
    </location>
</feature>
<organism evidence="2 3">
    <name type="scientific">Nesidiocoris tenuis</name>
    <dbReference type="NCBI Taxonomy" id="355587"/>
    <lineage>
        <taxon>Eukaryota</taxon>
        <taxon>Metazoa</taxon>
        <taxon>Ecdysozoa</taxon>
        <taxon>Arthropoda</taxon>
        <taxon>Hexapoda</taxon>
        <taxon>Insecta</taxon>
        <taxon>Pterygota</taxon>
        <taxon>Neoptera</taxon>
        <taxon>Paraneoptera</taxon>
        <taxon>Hemiptera</taxon>
        <taxon>Heteroptera</taxon>
        <taxon>Panheteroptera</taxon>
        <taxon>Cimicomorpha</taxon>
        <taxon>Miridae</taxon>
        <taxon>Dicyphina</taxon>
        <taxon>Nesidiocoris</taxon>
    </lineage>
</organism>
<protein>
    <submittedName>
        <fullName evidence="2">Uncharacterized protein</fullName>
    </submittedName>
</protein>
<evidence type="ECO:0000256" key="1">
    <source>
        <dbReference type="SAM" id="MobiDB-lite"/>
    </source>
</evidence>
<reference evidence="2 3" key="1">
    <citation type="submission" date="2023-09" db="EMBL/GenBank/DDBJ databases">
        <title>Nesidiocoris tenuis whole genome shotgun sequence.</title>
        <authorList>
            <person name="Shibata T."/>
            <person name="Shimoda M."/>
            <person name="Kobayashi T."/>
            <person name="Uehara T."/>
        </authorList>
    </citation>
    <scope>NUCLEOTIDE SEQUENCE [LARGE SCALE GENOMIC DNA]</scope>
    <source>
        <strain evidence="2 3">Japan</strain>
    </source>
</reference>
<dbReference type="EMBL" id="AP028914">
    <property type="protein sequence ID" value="BES95262.1"/>
    <property type="molecule type" value="Genomic_DNA"/>
</dbReference>
<evidence type="ECO:0000313" key="2">
    <source>
        <dbReference type="EMBL" id="BES95262.1"/>
    </source>
</evidence>
<proteinExistence type="predicted"/>
<evidence type="ECO:0000313" key="3">
    <source>
        <dbReference type="Proteomes" id="UP001307889"/>
    </source>
</evidence>
<feature type="compositionally biased region" description="Polar residues" evidence="1">
    <location>
        <begin position="37"/>
        <end position="59"/>
    </location>
</feature>
<sequence>MNGEPSSDWRGLFIIRARSRRRKGKAREKIARPRSSVLFSTGPRPTSLDNTADVSDSQFNPIVISGPEYRHNFAEKSK</sequence>